<keyword evidence="6 11" id="KW-0521">NADP</keyword>
<dbReference type="NCBIfam" id="NF004200">
    <property type="entry name" value="PRK05653.1-5"/>
    <property type="match status" value="1"/>
</dbReference>
<evidence type="ECO:0000256" key="1">
    <source>
        <dbReference type="ARBA" id="ARBA00005194"/>
    </source>
</evidence>
<keyword evidence="8 12" id="KW-0443">Lipid metabolism</keyword>
<dbReference type="SUPFAM" id="SSF51735">
    <property type="entry name" value="NAD(P)-binding Rossmann-fold domains"/>
    <property type="match status" value="1"/>
</dbReference>
<evidence type="ECO:0000256" key="5">
    <source>
        <dbReference type="ARBA" id="ARBA00022832"/>
    </source>
</evidence>
<evidence type="ECO:0000256" key="11">
    <source>
        <dbReference type="PIRSR" id="PIRSR611284-2"/>
    </source>
</evidence>
<keyword evidence="7 12" id="KW-0560">Oxidoreductase</keyword>
<comment type="catalytic activity">
    <reaction evidence="12">
        <text>a (3R)-hydroxyacyl-[ACP] + NADP(+) = a 3-oxoacyl-[ACP] + NADPH + H(+)</text>
        <dbReference type="Rhea" id="RHEA:17397"/>
        <dbReference type="Rhea" id="RHEA-COMP:9916"/>
        <dbReference type="Rhea" id="RHEA-COMP:9945"/>
        <dbReference type="ChEBI" id="CHEBI:15378"/>
        <dbReference type="ChEBI" id="CHEBI:57783"/>
        <dbReference type="ChEBI" id="CHEBI:58349"/>
        <dbReference type="ChEBI" id="CHEBI:78776"/>
        <dbReference type="ChEBI" id="CHEBI:78827"/>
        <dbReference type="EC" id="1.1.1.100"/>
    </reaction>
</comment>
<dbReference type="NCBIfam" id="TIGR01830">
    <property type="entry name" value="3oxo_ACP_reduc"/>
    <property type="match status" value="1"/>
</dbReference>
<keyword evidence="9 12" id="KW-0275">Fatty acid biosynthesis</keyword>
<dbReference type="SMART" id="SM00822">
    <property type="entry name" value="PKS_KR"/>
    <property type="match status" value="1"/>
</dbReference>
<evidence type="ECO:0000256" key="12">
    <source>
        <dbReference type="RuleBase" id="RU366074"/>
    </source>
</evidence>
<dbReference type="Proteomes" id="UP000614424">
    <property type="component" value="Unassembled WGS sequence"/>
</dbReference>
<dbReference type="GO" id="GO:0004316">
    <property type="term" value="F:3-oxoacyl-[acyl-carrier-protein] reductase (NADPH) activity"/>
    <property type="evidence" value="ECO:0007669"/>
    <property type="project" value="UniProtKB-UniRule"/>
</dbReference>
<dbReference type="AlphaFoldDB" id="A0A8J6NDS4"/>
<comment type="similarity">
    <text evidence="2 12">Belongs to the short-chain dehydrogenases/reductases (SDR) family.</text>
</comment>
<evidence type="ECO:0000313" key="14">
    <source>
        <dbReference type="EMBL" id="MBC8316563.1"/>
    </source>
</evidence>
<dbReference type="EC" id="1.1.1.100" evidence="3 12"/>
<evidence type="ECO:0000256" key="7">
    <source>
        <dbReference type="ARBA" id="ARBA00023002"/>
    </source>
</evidence>
<evidence type="ECO:0000259" key="13">
    <source>
        <dbReference type="SMART" id="SM00822"/>
    </source>
</evidence>
<dbReference type="InterPro" id="IPR020904">
    <property type="entry name" value="Sc_DH/Rdtase_CS"/>
</dbReference>
<dbReference type="GO" id="GO:0030497">
    <property type="term" value="P:fatty acid elongation"/>
    <property type="evidence" value="ECO:0007669"/>
    <property type="project" value="UniProtKB-ARBA"/>
</dbReference>
<dbReference type="PRINTS" id="PR00081">
    <property type="entry name" value="GDHRDH"/>
</dbReference>
<dbReference type="InterPro" id="IPR036291">
    <property type="entry name" value="NAD(P)-bd_dom_sf"/>
</dbReference>
<dbReference type="InterPro" id="IPR002347">
    <property type="entry name" value="SDR_fam"/>
</dbReference>
<dbReference type="PANTHER" id="PTHR42879:SF2">
    <property type="entry name" value="3-OXOACYL-[ACYL-CARRIER-PROTEIN] REDUCTASE FABG"/>
    <property type="match status" value="1"/>
</dbReference>
<keyword evidence="5 12" id="KW-0276">Fatty acid metabolism</keyword>
<comment type="subunit">
    <text evidence="12">Homotetramer.</text>
</comment>
<dbReference type="PANTHER" id="PTHR42879">
    <property type="entry name" value="3-OXOACYL-(ACYL-CARRIER-PROTEIN) REDUCTASE"/>
    <property type="match status" value="1"/>
</dbReference>
<evidence type="ECO:0000313" key="15">
    <source>
        <dbReference type="Proteomes" id="UP000614424"/>
    </source>
</evidence>
<organism evidence="14 15">
    <name type="scientific">Candidatus Desulfobia pelagia</name>
    <dbReference type="NCBI Taxonomy" id="2841692"/>
    <lineage>
        <taxon>Bacteria</taxon>
        <taxon>Pseudomonadati</taxon>
        <taxon>Thermodesulfobacteriota</taxon>
        <taxon>Desulfobulbia</taxon>
        <taxon>Desulfobulbales</taxon>
        <taxon>Desulfobulbaceae</taxon>
        <taxon>Candidatus Desulfobia</taxon>
    </lineage>
</organism>
<reference evidence="14 15" key="1">
    <citation type="submission" date="2020-08" db="EMBL/GenBank/DDBJ databases">
        <title>Bridging the membrane lipid divide: bacteria of the FCB group superphylum have the potential to synthesize archaeal ether lipids.</title>
        <authorList>
            <person name="Villanueva L."/>
            <person name="Von Meijenfeldt F.A.B."/>
            <person name="Westbye A.B."/>
            <person name="Yadav S."/>
            <person name="Hopmans E.C."/>
            <person name="Dutilh B.E."/>
            <person name="Sinninghe Damste J.S."/>
        </authorList>
    </citation>
    <scope>NUCLEOTIDE SEQUENCE [LARGE SCALE GENOMIC DNA]</scope>
    <source>
        <strain evidence="14">NIOZ-UU47</strain>
    </source>
</reference>
<gene>
    <name evidence="14" type="primary">fabG</name>
    <name evidence="14" type="ORF">H8E41_01560</name>
</gene>
<comment type="caution">
    <text evidence="14">The sequence shown here is derived from an EMBL/GenBank/DDBJ whole genome shotgun (WGS) entry which is preliminary data.</text>
</comment>
<feature type="active site" description="Proton acceptor" evidence="10">
    <location>
        <position position="155"/>
    </location>
</feature>
<evidence type="ECO:0000256" key="4">
    <source>
        <dbReference type="ARBA" id="ARBA00022516"/>
    </source>
</evidence>
<dbReference type="FunFam" id="3.40.50.720:FF:000037">
    <property type="entry name" value="3-oxoacyl-[acyl-carrier-protein] reductase FabG"/>
    <property type="match status" value="1"/>
</dbReference>
<dbReference type="Pfam" id="PF13561">
    <property type="entry name" value="adh_short_C2"/>
    <property type="match status" value="1"/>
</dbReference>
<comment type="function">
    <text evidence="12">Catalyzes the NADPH-dependent reduction of beta-ketoacyl-ACP substrates to beta-hydroxyacyl-ACP products, the first reductive step in the elongation cycle of fatty acid biosynthesis.</text>
</comment>
<feature type="domain" description="Ketoreductase" evidence="13">
    <location>
        <begin position="6"/>
        <end position="186"/>
    </location>
</feature>
<dbReference type="InterPro" id="IPR050259">
    <property type="entry name" value="SDR"/>
</dbReference>
<evidence type="ECO:0000256" key="6">
    <source>
        <dbReference type="ARBA" id="ARBA00022857"/>
    </source>
</evidence>
<feature type="binding site" evidence="11">
    <location>
        <position position="188"/>
    </location>
    <ligand>
        <name>NADP(+)</name>
        <dbReference type="ChEBI" id="CHEBI:58349"/>
    </ligand>
</feature>
<dbReference type="EMBL" id="JACNJZ010000040">
    <property type="protein sequence ID" value="MBC8316563.1"/>
    <property type="molecule type" value="Genomic_DNA"/>
</dbReference>
<dbReference type="UniPathway" id="UPA00094"/>
<evidence type="ECO:0000256" key="9">
    <source>
        <dbReference type="ARBA" id="ARBA00023160"/>
    </source>
</evidence>
<dbReference type="InterPro" id="IPR057326">
    <property type="entry name" value="KR_dom"/>
</dbReference>
<dbReference type="Gene3D" id="3.40.50.720">
    <property type="entry name" value="NAD(P)-binding Rossmann-like Domain"/>
    <property type="match status" value="1"/>
</dbReference>
<sequence length="248" mass="25969">MSLQDKVAVVTGGSRGIGRAICLKLASLGAKVVVNYVSRADAAEETVAAIKAEGGNAVIARFNVADSADVQNAFKQILADEGRIDILVNNAGITRDGLVAMMKENAWDEVLDTNLKGAFNCIKAVSRPMMKQRWGRIVSITSVIGFAGNAGQANYAAAKAGMIGMTKSVARELASRGVTANGVAPGYIDTEMTRDLPDEVKGKILSEIPMNSLGSSEDVAGAVAFLVSDDARYVTGHFIHVNGGMFMG</sequence>
<evidence type="ECO:0000256" key="2">
    <source>
        <dbReference type="ARBA" id="ARBA00006484"/>
    </source>
</evidence>
<comment type="pathway">
    <text evidence="1 12">Lipid metabolism; fatty acid biosynthesis.</text>
</comment>
<dbReference type="NCBIfam" id="NF009464">
    <property type="entry name" value="PRK12824.1"/>
    <property type="match status" value="1"/>
</dbReference>
<protein>
    <recommendedName>
        <fullName evidence="3 12">3-oxoacyl-[acyl-carrier-protein] reductase</fullName>
        <ecNumber evidence="3 12">1.1.1.100</ecNumber>
    </recommendedName>
</protein>
<dbReference type="NCBIfam" id="NF009466">
    <property type="entry name" value="PRK12826.1-2"/>
    <property type="match status" value="1"/>
</dbReference>
<keyword evidence="4 12" id="KW-0444">Lipid biosynthesis</keyword>
<evidence type="ECO:0000256" key="8">
    <source>
        <dbReference type="ARBA" id="ARBA00023098"/>
    </source>
</evidence>
<name>A0A8J6NDS4_9BACT</name>
<dbReference type="GO" id="GO:0051287">
    <property type="term" value="F:NAD binding"/>
    <property type="evidence" value="ECO:0007669"/>
    <property type="project" value="UniProtKB-UniRule"/>
</dbReference>
<feature type="binding site" evidence="11">
    <location>
        <position position="90"/>
    </location>
    <ligand>
        <name>NADP(+)</name>
        <dbReference type="ChEBI" id="CHEBI:58349"/>
    </ligand>
</feature>
<accession>A0A8J6NDS4</accession>
<proteinExistence type="inferred from homology"/>
<dbReference type="PROSITE" id="PS00061">
    <property type="entry name" value="ADH_SHORT"/>
    <property type="match status" value="1"/>
</dbReference>
<dbReference type="InterPro" id="IPR011284">
    <property type="entry name" value="3oxo_ACP_reduc"/>
</dbReference>
<evidence type="ECO:0000256" key="3">
    <source>
        <dbReference type="ARBA" id="ARBA00012948"/>
    </source>
</evidence>
<feature type="binding site" evidence="11">
    <location>
        <begin position="12"/>
        <end position="15"/>
    </location>
    <ligand>
        <name>NADP(+)</name>
        <dbReference type="ChEBI" id="CHEBI:58349"/>
    </ligand>
</feature>
<dbReference type="CDD" id="cd05333">
    <property type="entry name" value="BKR_SDR_c"/>
    <property type="match status" value="1"/>
</dbReference>
<feature type="binding site" evidence="11">
    <location>
        <begin position="155"/>
        <end position="159"/>
    </location>
    <ligand>
        <name>NADP(+)</name>
        <dbReference type="ChEBI" id="CHEBI:58349"/>
    </ligand>
</feature>
<dbReference type="PRINTS" id="PR00080">
    <property type="entry name" value="SDRFAMILY"/>
</dbReference>
<evidence type="ECO:0000256" key="10">
    <source>
        <dbReference type="PIRSR" id="PIRSR611284-1"/>
    </source>
</evidence>
<feature type="binding site" evidence="11">
    <location>
        <begin position="63"/>
        <end position="64"/>
    </location>
    <ligand>
        <name>NADP(+)</name>
        <dbReference type="ChEBI" id="CHEBI:58349"/>
    </ligand>
</feature>